<dbReference type="PANTHER" id="PTHR11808">
    <property type="entry name" value="TRANS-SULFURATION ENZYME FAMILY MEMBER"/>
    <property type="match status" value="1"/>
</dbReference>
<feature type="modified residue" description="N6-(pyridoxal phosphate)lysine" evidence="11">
    <location>
        <position position="217"/>
    </location>
</feature>
<dbReference type="Pfam" id="PF01053">
    <property type="entry name" value="Cys_Met_Meta_PP"/>
    <property type="match status" value="1"/>
</dbReference>
<evidence type="ECO:0000256" key="1">
    <source>
        <dbReference type="ARBA" id="ARBA00001933"/>
    </source>
</evidence>
<evidence type="ECO:0000256" key="12">
    <source>
        <dbReference type="RuleBase" id="RU362118"/>
    </source>
</evidence>
<comment type="catalytic activity">
    <reaction evidence="9">
        <text>L-homocysteine + H2O = 2-oxobutanoate + hydrogen sulfide + NH4(+) + H(+)</text>
        <dbReference type="Rhea" id="RHEA:14501"/>
        <dbReference type="ChEBI" id="CHEBI:15377"/>
        <dbReference type="ChEBI" id="CHEBI:15378"/>
        <dbReference type="ChEBI" id="CHEBI:16763"/>
        <dbReference type="ChEBI" id="CHEBI:28938"/>
        <dbReference type="ChEBI" id="CHEBI:29919"/>
        <dbReference type="ChEBI" id="CHEBI:58199"/>
        <dbReference type="EC" id="4.4.1.2"/>
    </reaction>
    <physiologicalReaction direction="left-to-right" evidence="9">
        <dbReference type="Rhea" id="RHEA:14502"/>
    </physiologicalReaction>
</comment>
<organism evidence="13 14">
    <name type="scientific">Croceifilum oryzae</name>
    <dbReference type="NCBI Taxonomy" id="1553429"/>
    <lineage>
        <taxon>Bacteria</taxon>
        <taxon>Bacillati</taxon>
        <taxon>Bacillota</taxon>
        <taxon>Bacilli</taxon>
        <taxon>Bacillales</taxon>
        <taxon>Thermoactinomycetaceae</taxon>
        <taxon>Croceifilum</taxon>
    </lineage>
</organism>
<dbReference type="GO" id="GO:0030170">
    <property type="term" value="F:pyridoxal phosphate binding"/>
    <property type="evidence" value="ECO:0007669"/>
    <property type="project" value="InterPro"/>
</dbReference>
<proteinExistence type="inferred from homology"/>
<dbReference type="SUPFAM" id="SSF53383">
    <property type="entry name" value="PLP-dependent transferases"/>
    <property type="match status" value="1"/>
</dbReference>
<dbReference type="GO" id="GO:0018826">
    <property type="term" value="F:methionine gamma-lyase activity"/>
    <property type="evidence" value="ECO:0007669"/>
    <property type="project" value="UniProtKB-EC"/>
</dbReference>
<dbReference type="EMBL" id="JAUSUV010000002">
    <property type="protein sequence ID" value="MDQ0416335.1"/>
    <property type="molecule type" value="Genomic_DNA"/>
</dbReference>
<dbReference type="AlphaFoldDB" id="A0AAJ1WR97"/>
<protein>
    <recommendedName>
        <fullName evidence="4">L-methionine gamma-lyase</fullName>
        <ecNumber evidence="3">4.4.1.11</ecNumber>
        <ecNumber evidence="7">4.4.1.2</ecNumber>
    </recommendedName>
    <alternativeName>
        <fullName evidence="8">Homocysteine desulfhydrase</fullName>
    </alternativeName>
</protein>
<dbReference type="GO" id="GO:0047982">
    <property type="term" value="F:homocysteine desulfhydrase activity"/>
    <property type="evidence" value="ECO:0007669"/>
    <property type="project" value="UniProtKB-EC"/>
</dbReference>
<dbReference type="InterPro" id="IPR006237">
    <property type="entry name" value="L-Met_gamma_lys"/>
</dbReference>
<gene>
    <name evidence="13" type="ORF">J2Z48_000499</name>
</gene>
<dbReference type="InterPro" id="IPR054542">
    <property type="entry name" value="Cys_met_metab_PP"/>
</dbReference>
<dbReference type="FunFam" id="3.40.640.10:FF:000046">
    <property type="entry name" value="Cystathionine gamma-lyase"/>
    <property type="match status" value="1"/>
</dbReference>
<evidence type="ECO:0000256" key="9">
    <source>
        <dbReference type="ARBA" id="ARBA00048780"/>
    </source>
</evidence>
<dbReference type="CDD" id="cd00614">
    <property type="entry name" value="CGS_like"/>
    <property type="match status" value="1"/>
</dbReference>
<evidence type="ECO:0000256" key="5">
    <source>
        <dbReference type="ARBA" id="ARBA00022898"/>
    </source>
</evidence>
<evidence type="ECO:0000256" key="11">
    <source>
        <dbReference type="PIRSR" id="PIRSR001434-2"/>
    </source>
</evidence>
<comment type="catalytic activity">
    <reaction evidence="10">
        <text>L-methionine + H2O = methanethiol + 2-oxobutanoate + NH4(+)</text>
        <dbReference type="Rhea" id="RHEA:23800"/>
        <dbReference type="ChEBI" id="CHEBI:15377"/>
        <dbReference type="ChEBI" id="CHEBI:16007"/>
        <dbReference type="ChEBI" id="CHEBI:16763"/>
        <dbReference type="ChEBI" id="CHEBI:28938"/>
        <dbReference type="ChEBI" id="CHEBI:57844"/>
        <dbReference type="EC" id="4.4.1.11"/>
    </reaction>
    <physiologicalReaction direction="left-to-right" evidence="10">
        <dbReference type="Rhea" id="RHEA:23801"/>
    </physiologicalReaction>
</comment>
<dbReference type="GO" id="GO:0019346">
    <property type="term" value="P:transsulfuration"/>
    <property type="evidence" value="ECO:0007669"/>
    <property type="project" value="InterPro"/>
</dbReference>
<dbReference type="InterPro" id="IPR000277">
    <property type="entry name" value="Cys/Met-Metab_PyrdxlP-dep_enz"/>
</dbReference>
<evidence type="ECO:0000313" key="13">
    <source>
        <dbReference type="EMBL" id="MDQ0416335.1"/>
    </source>
</evidence>
<evidence type="ECO:0000256" key="10">
    <source>
        <dbReference type="ARBA" id="ARBA00052699"/>
    </source>
</evidence>
<keyword evidence="6 13" id="KW-0456">Lyase</keyword>
<dbReference type="EC" id="4.4.1.11" evidence="3"/>
<dbReference type="GO" id="GO:0005737">
    <property type="term" value="C:cytoplasm"/>
    <property type="evidence" value="ECO:0007669"/>
    <property type="project" value="TreeGrafter"/>
</dbReference>
<accession>A0AAJ1WR97</accession>
<dbReference type="PROSITE" id="PS00868">
    <property type="entry name" value="CYS_MET_METAB_PP"/>
    <property type="match status" value="1"/>
</dbReference>
<comment type="similarity">
    <text evidence="2">Belongs to the trans-sulfuration enzymes family. L-methionine gamma-lyase subfamily.</text>
</comment>
<dbReference type="EC" id="4.4.1.2" evidence="7"/>
<sequence length="401" mass="43926">MGEMVTKEMPKEWGFATQAIHGDGMKVAGGMGSLVPPIYQTSTFVFEDVEQGAKRFAGLEEGFVYTRLGNPTVQLLEQKIALLEGADAALAFGSGMAAISAVLLGMVKSGDHILCSRSLYGCTFGLLKLMEERYQVEVSLIEMRDEEAVRLAIRPNTTLIYLETPANPTMELIDLAMVSKVAKENGIYTAVDNTFLSPYLQRPIEYGCDIVIHSATKYIGGHGDVVAGVIAGSYGIMQQIQMTTQKDLGGILAPMDAFLLLRGLKTLALRMEQHNRSAQLVAQFLESHPSVNRVYYPGLRSFPQHELAKKQMKGFGGVIAFELTGGYEAAVQMLNQLNLCRLAVSLGDVDTLIQHPASMTHSGVPQEERWKMGISDGLVRLSVGIEEVEDIMEDLRQAMER</sequence>
<evidence type="ECO:0000313" key="14">
    <source>
        <dbReference type="Proteomes" id="UP001238450"/>
    </source>
</evidence>
<dbReference type="NCBIfam" id="TIGR01328">
    <property type="entry name" value="met_gam_lyase"/>
    <property type="match status" value="1"/>
</dbReference>
<dbReference type="FunFam" id="3.90.1150.10:FF:000008">
    <property type="entry name" value="Cystathionine gamma-synthase"/>
    <property type="match status" value="1"/>
</dbReference>
<dbReference type="Gene3D" id="3.40.640.10">
    <property type="entry name" value="Type I PLP-dependent aspartate aminotransferase-like (Major domain)"/>
    <property type="match status" value="1"/>
</dbReference>
<comment type="caution">
    <text evidence="13">The sequence shown here is derived from an EMBL/GenBank/DDBJ whole genome shotgun (WGS) entry which is preliminary data.</text>
</comment>
<evidence type="ECO:0000256" key="4">
    <source>
        <dbReference type="ARBA" id="ARBA00019040"/>
    </source>
</evidence>
<dbReference type="InterPro" id="IPR015422">
    <property type="entry name" value="PyrdxlP-dep_Trfase_small"/>
</dbReference>
<evidence type="ECO:0000256" key="8">
    <source>
        <dbReference type="ARBA" id="ARBA00047199"/>
    </source>
</evidence>
<keyword evidence="14" id="KW-1185">Reference proteome</keyword>
<evidence type="ECO:0000256" key="2">
    <source>
        <dbReference type="ARBA" id="ARBA00008667"/>
    </source>
</evidence>
<reference evidence="13 14" key="1">
    <citation type="submission" date="2023-07" db="EMBL/GenBank/DDBJ databases">
        <title>Genomic Encyclopedia of Type Strains, Phase IV (KMG-IV): sequencing the most valuable type-strain genomes for metagenomic binning, comparative biology and taxonomic classification.</title>
        <authorList>
            <person name="Goeker M."/>
        </authorList>
    </citation>
    <scope>NUCLEOTIDE SEQUENCE [LARGE SCALE GENOMIC DNA]</scope>
    <source>
        <strain evidence="13 14">DSM 46876</strain>
    </source>
</reference>
<dbReference type="Proteomes" id="UP001238450">
    <property type="component" value="Unassembled WGS sequence"/>
</dbReference>
<evidence type="ECO:0000256" key="7">
    <source>
        <dbReference type="ARBA" id="ARBA00047175"/>
    </source>
</evidence>
<keyword evidence="5 11" id="KW-0663">Pyridoxal phosphate</keyword>
<dbReference type="PIRSF" id="PIRSF001434">
    <property type="entry name" value="CGS"/>
    <property type="match status" value="1"/>
</dbReference>
<dbReference type="InterPro" id="IPR015424">
    <property type="entry name" value="PyrdxlP-dep_Trfase"/>
</dbReference>
<name>A0AAJ1WR97_9BACL</name>
<comment type="cofactor">
    <cofactor evidence="1 12">
        <name>pyridoxal 5'-phosphate</name>
        <dbReference type="ChEBI" id="CHEBI:597326"/>
    </cofactor>
</comment>
<evidence type="ECO:0000256" key="3">
    <source>
        <dbReference type="ARBA" id="ARBA00012222"/>
    </source>
</evidence>
<dbReference type="InterPro" id="IPR015421">
    <property type="entry name" value="PyrdxlP-dep_Trfase_major"/>
</dbReference>
<dbReference type="Gene3D" id="3.90.1150.10">
    <property type="entry name" value="Aspartate Aminotransferase, domain 1"/>
    <property type="match status" value="1"/>
</dbReference>
<evidence type="ECO:0000256" key="6">
    <source>
        <dbReference type="ARBA" id="ARBA00023239"/>
    </source>
</evidence>
<dbReference type="PANTHER" id="PTHR11808:SF80">
    <property type="entry name" value="CYSTATHIONINE GAMMA-LYASE"/>
    <property type="match status" value="1"/>
</dbReference>